<keyword evidence="6" id="KW-0067">ATP-binding</keyword>
<dbReference type="SUPFAM" id="SSF50331">
    <property type="entry name" value="MOP-like"/>
    <property type="match status" value="1"/>
</dbReference>
<dbReference type="InterPro" id="IPR050334">
    <property type="entry name" value="Molybdenum_import_ModC"/>
</dbReference>
<gene>
    <name evidence="11" type="ORF">METZ01_LOCUS43298</name>
</gene>
<evidence type="ECO:0008006" key="12">
    <source>
        <dbReference type="Google" id="ProtNLM"/>
    </source>
</evidence>
<dbReference type="SMART" id="SM00382">
    <property type="entry name" value="AAA"/>
    <property type="match status" value="1"/>
</dbReference>
<dbReference type="PROSITE" id="PS51866">
    <property type="entry name" value="MOP"/>
    <property type="match status" value="1"/>
</dbReference>
<dbReference type="InterPro" id="IPR004606">
    <property type="entry name" value="Mop_domain"/>
</dbReference>
<dbReference type="PANTHER" id="PTHR43514:SF4">
    <property type="entry name" value="ABC TRANSPORTER I FAMILY MEMBER 10"/>
    <property type="match status" value="1"/>
</dbReference>
<name>A0A381RGS4_9ZZZZ</name>
<evidence type="ECO:0000256" key="8">
    <source>
        <dbReference type="ARBA" id="ARBA00023136"/>
    </source>
</evidence>
<dbReference type="GO" id="GO:0016887">
    <property type="term" value="F:ATP hydrolysis activity"/>
    <property type="evidence" value="ECO:0007669"/>
    <property type="project" value="InterPro"/>
</dbReference>
<accession>A0A381RGS4</accession>
<reference evidence="11" key="1">
    <citation type="submission" date="2018-05" db="EMBL/GenBank/DDBJ databases">
        <authorList>
            <person name="Lanie J.A."/>
            <person name="Ng W.-L."/>
            <person name="Kazmierczak K.M."/>
            <person name="Andrzejewski T.M."/>
            <person name="Davidsen T.M."/>
            <person name="Wayne K.J."/>
            <person name="Tettelin H."/>
            <person name="Glass J.I."/>
            <person name="Rusch D."/>
            <person name="Podicherti R."/>
            <person name="Tsui H.-C.T."/>
            <person name="Winkler M.E."/>
        </authorList>
    </citation>
    <scope>NUCLEOTIDE SEQUENCE</scope>
</reference>
<keyword evidence="7" id="KW-1278">Translocase</keyword>
<evidence type="ECO:0000256" key="4">
    <source>
        <dbReference type="ARBA" id="ARBA00022519"/>
    </source>
</evidence>
<dbReference type="InterPro" id="IPR017871">
    <property type="entry name" value="ABC_transporter-like_CS"/>
</dbReference>
<dbReference type="GO" id="GO:0005524">
    <property type="term" value="F:ATP binding"/>
    <property type="evidence" value="ECO:0007669"/>
    <property type="project" value="UniProtKB-KW"/>
</dbReference>
<dbReference type="EMBL" id="UINC01001895">
    <property type="protein sequence ID" value="SUZ90444.1"/>
    <property type="molecule type" value="Genomic_DNA"/>
</dbReference>
<evidence type="ECO:0000256" key="3">
    <source>
        <dbReference type="ARBA" id="ARBA00022505"/>
    </source>
</evidence>
<dbReference type="PROSITE" id="PS50893">
    <property type="entry name" value="ABC_TRANSPORTER_2"/>
    <property type="match status" value="1"/>
</dbReference>
<proteinExistence type="predicted"/>
<evidence type="ECO:0000256" key="7">
    <source>
        <dbReference type="ARBA" id="ARBA00022967"/>
    </source>
</evidence>
<evidence type="ECO:0000256" key="5">
    <source>
        <dbReference type="ARBA" id="ARBA00022741"/>
    </source>
</evidence>
<sequence>VHCEHQFKSGFDVAFNFDSKHRITALFGPSGAGKTSLLMMIAGFVVPDKGYIAFDDRVLLDTEAGIALAPESRHLGVVFQDQRLFPHLSVEDNLRFAQRPSPLNREESPFTRIAEVLELNDLLQRRPASLSGGERQRVALGRALMSAPDLMLLDEPVTSVDEPRRETILSYVERVVHEWDVPMLYVSHHRSEVQRVADWILAFDKGRLTEQGPPDKVLGADAVVAAGEPVNLVRLTKVSPSQDGGWLGTVNAGNTITQLRLPANLKNPSKSVFVEFAASDVMLASGNTEGLSARNRLPAIVTDLVPRTGRVFVALEMGEQRLWAEVTTHAIEDLGLVIGSNVTCLIKSAALRVVD</sequence>
<protein>
    <recommendedName>
        <fullName evidence="12">Mop domain-containing protein</fullName>
    </recommendedName>
</protein>
<dbReference type="InterPro" id="IPR011868">
    <property type="entry name" value="ModC_ABC_ATP-bd"/>
</dbReference>
<evidence type="ECO:0000259" key="10">
    <source>
        <dbReference type="PROSITE" id="PS51866"/>
    </source>
</evidence>
<keyword evidence="5" id="KW-0547">Nucleotide-binding</keyword>
<evidence type="ECO:0000259" key="9">
    <source>
        <dbReference type="PROSITE" id="PS50893"/>
    </source>
</evidence>
<dbReference type="PROSITE" id="PS00211">
    <property type="entry name" value="ABC_TRANSPORTER_1"/>
    <property type="match status" value="1"/>
</dbReference>
<dbReference type="InterPro" id="IPR027417">
    <property type="entry name" value="P-loop_NTPase"/>
</dbReference>
<keyword evidence="1" id="KW-0813">Transport</keyword>
<dbReference type="InterPro" id="IPR008995">
    <property type="entry name" value="Mo/tungstate-bd_C_term_dom"/>
</dbReference>
<keyword evidence="3" id="KW-0500">Molybdenum</keyword>
<feature type="domain" description="ABC transporter" evidence="9">
    <location>
        <begin position="1"/>
        <end position="230"/>
    </location>
</feature>
<dbReference type="GO" id="GO:0016020">
    <property type="term" value="C:membrane"/>
    <property type="evidence" value="ECO:0007669"/>
    <property type="project" value="InterPro"/>
</dbReference>
<organism evidence="11">
    <name type="scientific">marine metagenome</name>
    <dbReference type="NCBI Taxonomy" id="408172"/>
    <lineage>
        <taxon>unclassified sequences</taxon>
        <taxon>metagenomes</taxon>
        <taxon>ecological metagenomes</taxon>
    </lineage>
</organism>
<dbReference type="Gene3D" id="2.40.50.100">
    <property type="match status" value="1"/>
</dbReference>
<dbReference type="InterPro" id="IPR003439">
    <property type="entry name" value="ABC_transporter-like_ATP-bd"/>
</dbReference>
<feature type="non-terminal residue" evidence="11">
    <location>
        <position position="1"/>
    </location>
</feature>
<evidence type="ECO:0000256" key="6">
    <source>
        <dbReference type="ARBA" id="ARBA00022840"/>
    </source>
</evidence>
<feature type="domain" description="Mop" evidence="10">
    <location>
        <begin position="290"/>
        <end position="355"/>
    </location>
</feature>
<evidence type="ECO:0000256" key="2">
    <source>
        <dbReference type="ARBA" id="ARBA00022475"/>
    </source>
</evidence>
<evidence type="ECO:0000256" key="1">
    <source>
        <dbReference type="ARBA" id="ARBA00022448"/>
    </source>
</evidence>
<dbReference type="InterPro" id="IPR005116">
    <property type="entry name" value="Transp-assoc_OB_typ1"/>
</dbReference>
<dbReference type="InterPro" id="IPR003593">
    <property type="entry name" value="AAA+_ATPase"/>
</dbReference>
<dbReference type="SUPFAM" id="SSF52540">
    <property type="entry name" value="P-loop containing nucleoside triphosphate hydrolases"/>
    <property type="match status" value="1"/>
</dbReference>
<keyword evidence="4" id="KW-0997">Cell inner membrane</keyword>
<dbReference type="Pfam" id="PF00005">
    <property type="entry name" value="ABC_tran"/>
    <property type="match status" value="1"/>
</dbReference>
<dbReference type="AlphaFoldDB" id="A0A381RGS4"/>
<keyword evidence="8" id="KW-0472">Membrane</keyword>
<dbReference type="GO" id="GO:0140359">
    <property type="term" value="F:ABC-type transporter activity"/>
    <property type="evidence" value="ECO:0007669"/>
    <property type="project" value="InterPro"/>
</dbReference>
<evidence type="ECO:0000313" key="11">
    <source>
        <dbReference type="EMBL" id="SUZ90444.1"/>
    </source>
</evidence>
<dbReference type="NCBIfam" id="TIGR02142">
    <property type="entry name" value="modC_ABC"/>
    <property type="match status" value="1"/>
</dbReference>
<dbReference type="GO" id="GO:0015098">
    <property type="term" value="F:molybdate ion transmembrane transporter activity"/>
    <property type="evidence" value="ECO:0007669"/>
    <property type="project" value="InterPro"/>
</dbReference>
<dbReference type="Pfam" id="PF03459">
    <property type="entry name" value="TOBE"/>
    <property type="match status" value="1"/>
</dbReference>
<dbReference type="Gene3D" id="3.40.50.300">
    <property type="entry name" value="P-loop containing nucleotide triphosphate hydrolases"/>
    <property type="match status" value="1"/>
</dbReference>
<dbReference type="PANTHER" id="PTHR43514">
    <property type="entry name" value="ABC TRANSPORTER I FAMILY MEMBER 10"/>
    <property type="match status" value="1"/>
</dbReference>
<keyword evidence="2" id="KW-1003">Cell membrane</keyword>